<dbReference type="GO" id="GO:0005737">
    <property type="term" value="C:cytoplasm"/>
    <property type="evidence" value="ECO:0007669"/>
    <property type="project" value="UniProtKB-SubCell"/>
</dbReference>
<name>A0A095C2K3_SCHHA</name>
<dbReference type="InterPro" id="IPR021846">
    <property type="entry name" value="NFACT-C"/>
</dbReference>
<dbReference type="InterPro" id="IPR008532">
    <property type="entry name" value="NFACT_RNA-bd"/>
</dbReference>
<feature type="compositionally biased region" description="Polar residues" evidence="6">
    <location>
        <begin position="830"/>
        <end position="845"/>
    </location>
</feature>
<feature type="domain" description="NFACT RNA-binding" evidence="7">
    <location>
        <begin position="499"/>
        <end position="628"/>
    </location>
</feature>
<dbReference type="InterPro" id="IPR051608">
    <property type="entry name" value="RQC_Subunit_NEMF"/>
</dbReference>
<feature type="region of interest" description="Disordered" evidence="6">
    <location>
        <begin position="1219"/>
        <end position="1263"/>
    </location>
</feature>
<reference evidence="9" key="1">
    <citation type="journal article" date="2012" name="Nat. Genet.">
        <title>Whole-genome sequence of Schistosoma haematobium.</title>
        <authorList>
            <person name="Young N.D."/>
            <person name="Jex A.R."/>
            <person name="Li B."/>
            <person name="Liu S."/>
            <person name="Yang L."/>
            <person name="Xiong Z."/>
            <person name="Li Y."/>
            <person name="Cantacessi C."/>
            <person name="Hall R.S."/>
            <person name="Xu X."/>
            <person name="Chen F."/>
            <person name="Wu X."/>
            <person name="Zerlotini A."/>
            <person name="Oliveira G."/>
            <person name="Hofmann A."/>
            <person name="Zhang G."/>
            <person name="Fang X."/>
            <person name="Kang Y."/>
            <person name="Campbell B.E."/>
            <person name="Loukas A."/>
            <person name="Ranganathan S."/>
            <person name="Rollinson D."/>
            <person name="Rinaldi G."/>
            <person name="Brindley P.J."/>
            <person name="Yang H."/>
            <person name="Wang J."/>
            <person name="Wang J."/>
            <person name="Gasser R.B."/>
        </authorList>
    </citation>
    <scope>NUCLEOTIDE SEQUENCE [LARGE SCALE GENOMIC DNA]</scope>
</reference>
<feature type="compositionally biased region" description="Low complexity" evidence="6">
    <location>
        <begin position="848"/>
        <end position="857"/>
    </location>
</feature>
<dbReference type="Pfam" id="PF05670">
    <property type="entry name" value="NFACT-R_1"/>
    <property type="match status" value="1"/>
</dbReference>
<proteinExistence type="inferred from homology"/>
<keyword evidence="4 5" id="KW-0175">Coiled coil</keyword>
<feature type="compositionally biased region" description="Low complexity" evidence="6">
    <location>
        <begin position="1237"/>
        <end position="1246"/>
    </location>
</feature>
<feature type="compositionally biased region" description="Polar residues" evidence="6">
    <location>
        <begin position="1219"/>
        <end position="1234"/>
    </location>
</feature>
<gene>
    <name evidence="9" type="ORF">MS3_04163</name>
</gene>
<feature type="region of interest" description="Disordered" evidence="6">
    <location>
        <begin position="830"/>
        <end position="905"/>
    </location>
</feature>
<evidence type="ECO:0000259" key="7">
    <source>
        <dbReference type="Pfam" id="PF05670"/>
    </source>
</evidence>
<evidence type="ECO:0000256" key="3">
    <source>
        <dbReference type="ARBA" id="ARBA00022490"/>
    </source>
</evidence>
<sequence length="1275" mass="146802">MVSVSEIKNHTKSDDKAILLLESGSRLHITDFDWPKNIMPSGFSMKLRKHIRNKKIVDISQVGADRVVDIQIGYESSAYHLIVELYDRGNMLLTDDSFTILHLLRPRTDKNQNIRFAAHEKYPITSCRQILECFRELKDQKSLKDIENFLTPLFQSSKGPWTSNTKTCDDPSINKRLSLELPYGSVIIEHCMRIAENKVKQMKHHKEDFQLQSEKEDLMELYVKHFAVALRDILLEPFLCDRQTTPHGYIFGKSYQSSDEGLRTYEEFHPFIFEQYRDKPHLVFDSFNKAVDAYFSKIESQKTLEQISRNEQKASRKVENIKKDQERRLMLLKTEQELDMQKAYLLEANRRLVDNIIIMINHALSNQIDWKELALIVEDAKQRDDPLACHIVELKLQTSQAVIRLKDPFESSSDVNETLMKSGKKHEYTEVVVDIDVNALTNARKYYDKKRAASKKEEKTISVSRKVLKSAVHNAEMKMKTAKTVAQITEVHKPMWFEKFFWFISSENYLVVAGHDSQQNEVLVKRYLKPGDIFVHADIHGASTVIIKARHLTSEEVDSSKHQDLLHQHSLPLPPPKTLLEAGNMAVVLSSAWQSHVLTRAWWVHHDQVSKTAPSGEYLTSGAFMIRGKKNYLPPCPFDYGFGIMFKLHEDSIAKHEGERRIIIIDTPSYEIPLNQFESLTIQNDEETTAFPDAFLQLDLANDLPRHKDPDVSEILSENPFKKVRTRGQKVEKSKPTKKTTNLNKETIEVNKRLNEPLLPSTGQPVLKRGQKAKLKKIKQKYNEQDDEERNLRMKILQGDDAKPSQYHQILERDHLSNLIKIPQSVRDTQVVHNSDSIQNNQPDCDNNESFSNSSSEIDNHPVKSDESEEGLKSLEVNDVKTNDNDDDEDTPVESKDDLTSLLNSLTGQPNDDDLLLYAIPVCAPYSVLLKYKFRVKLNPGTTKRGKASKMALFQFTSDKSTNNRERELIRAMKDEEVSRNFPGCVKLTAWWVHHDQVSKTAPSGEYLTSGAFMIRGKKNYLPPCPFDYGFGIMFKLHEDSIAKHEGERRIIIIDTPSYEIPLNQFESLTIQNDEETTAFPDAFLQLDLANDLPRHKDPDVSEILSENPFKKVRTRGQKVEKSKPTKKTTNLNKETIEVNKRLNEPLLPSTGQPVLKRGQKAKLKKIKQKYNEQDDEERNLRMKILQGDDAKPSQYHQILERDHLSNLIKIPQSVRDTQVVHNSDSIQNNQPDCDNNESFSNSSSEIDNHPVKSDESEEDLKSLEVIDLRYHLPL</sequence>
<evidence type="ECO:0000256" key="2">
    <source>
        <dbReference type="ARBA" id="ARBA00008318"/>
    </source>
</evidence>
<protein>
    <submittedName>
        <fullName evidence="9">Nuclear export mediator factor Nemf</fullName>
    </submittedName>
</protein>
<evidence type="ECO:0000256" key="6">
    <source>
        <dbReference type="SAM" id="MobiDB-lite"/>
    </source>
</evidence>
<evidence type="ECO:0000313" key="9">
    <source>
        <dbReference type="EMBL" id="KGB35888.1"/>
    </source>
</evidence>
<feature type="coiled-coil region" evidence="5">
    <location>
        <begin position="768"/>
        <end position="795"/>
    </location>
</feature>
<dbReference type="Pfam" id="PF11923">
    <property type="entry name" value="NFACT-C"/>
    <property type="match status" value="1"/>
</dbReference>
<dbReference type="GO" id="GO:0043023">
    <property type="term" value="F:ribosomal large subunit binding"/>
    <property type="evidence" value="ECO:0007669"/>
    <property type="project" value="TreeGrafter"/>
</dbReference>
<comment type="subcellular location">
    <subcellularLocation>
        <location evidence="1">Cytoplasm</location>
    </subcellularLocation>
</comment>
<dbReference type="GO" id="GO:0072344">
    <property type="term" value="P:rescue of stalled ribosome"/>
    <property type="evidence" value="ECO:0007669"/>
    <property type="project" value="TreeGrafter"/>
</dbReference>
<dbReference type="GO" id="GO:1990116">
    <property type="term" value="P:ribosome-associated ubiquitin-dependent protein catabolic process"/>
    <property type="evidence" value="ECO:0007669"/>
    <property type="project" value="TreeGrafter"/>
</dbReference>
<feature type="compositionally biased region" description="Basic and acidic residues" evidence="6">
    <location>
        <begin position="1247"/>
        <end position="1263"/>
    </location>
</feature>
<dbReference type="GO" id="GO:1990112">
    <property type="term" value="C:RQC complex"/>
    <property type="evidence" value="ECO:0007669"/>
    <property type="project" value="TreeGrafter"/>
</dbReference>
<dbReference type="PANTHER" id="PTHR15239">
    <property type="entry name" value="NUCLEAR EXPORT MEDIATOR FACTOR NEMF"/>
    <property type="match status" value="1"/>
</dbReference>
<feature type="compositionally biased region" description="Basic and acidic residues" evidence="6">
    <location>
        <begin position="858"/>
        <end position="884"/>
    </location>
</feature>
<comment type="similarity">
    <text evidence="2">Belongs to the NEMF family.</text>
</comment>
<dbReference type="GO" id="GO:0000049">
    <property type="term" value="F:tRNA binding"/>
    <property type="evidence" value="ECO:0007669"/>
    <property type="project" value="TreeGrafter"/>
</dbReference>
<feature type="coiled-coil region" evidence="5">
    <location>
        <begin position="1157"/>
        <end position="1184"/>
    </location>
</feature>
<dbReference type="Pfam" id="PF05833">
    <property type="entry name" value="NFACT_N"/>
    <property type="match status" value="1"/>
</dbReference>
<dbReference type="STRING" id="6185.A0A095C2K3"/>
<organism evidence="9">
    <name type="scientific">Schistosoma haematobium</name>
    <name type="common">Blood fluke</name>
    <dbReference type="NCBI Taxonomy" id="6185"/>
    <lineage>
        <taxon>Eukaryota</taxon>
        <taxon>Metazoa</taxon>
        <taxon>Spiralia</taxon>
        <taxon>Lophotrochozoa</taxon>
        <taxon>Platyhelminthes</taxon>
        <taxon>Trematoda</taxon>
        <taxon>Digenea</taxon>
        <taxon>Strigeidida</taxon>
        <taxon>Schistosomatoidea</taxon>
        <taxon>Schistosomatidae</taxon>
        <taxon>Schistosoma</taxon>
    </lineage>
</organism>
<feature type="domain" description="NFACT protein C-terminal" evidence="8">
    <location>
        <begin position="900"/>
        <end position="988"/>
    </location>
</feature>
<dbReference type="PANTHER" id="PTHR15239:SF6">
    <property type="entry name" value="RIBOSOME QUALITY CONTROL COMPLEX SUBUNIT NEMF"/>
    <property type="match status" value="1"/>
</dbReference>
<evidence type="ECO:0000256" key="5">
    <source>
        <dbReference type="SAM" id="Coils"/>
    </source>
</evidence>
<accession>A0A095C2K3</accession>
<dbReference type="AlphaFoldDB" id="A0A095C2K3"/>
<dbReference type="Gene3D" id="2.30.310.10">
    <property type="entry name" value="ibrinogen binding protein from staphylococcus aureus domain"/>
    <property type="match status" value="1"/>
</dbReference>
<dbReference type="EMBL" id="KL250726">
    <property type="protein sequence ID" value="KGB35888.1"/>
    <property type="molecule type" value="Genomic_DNA"/>
</dbReference>
<keyword evidence="3" id="KW-0963">Cytoplasm</keyword>
<evidence type="ECO:0000259" key="8">
    <source>
        <dbReference type="Pfam" id="PF11923"/>
    </source>
</evidence>
<evidence type="ECO:0000256" key="4">
    <source>
        <dbReference type="ARBA" id="ARBA00023054"/>
    </source>
</evidence>
<evidence type="ECO:0000256" key="1">
    <source>
        <dbReference type="ARBA" id="ARBA00004496"/>
    </source>
</evidence>